<dbReference type="EMBL" id="JACHBR010000001">
    <property type="protein sequence ID" value="MBB5626650.1"/>
    <property type="molecule type" value="Genomic_DNA"/>
</dbReference>
<keyword evidence="3" id="KW-1185">Reference proteome</keyword>
<dbReference type="Proteomes" id="UP000588112">
    <property type="component" value="Unassembled WGS sequence"/>
</dbReference>
<sequence>MTRGAKAVVEATGVPRTTLMRWVEEGLLQPRPRGRGTPQEWPAAEVAIAVLLARLVAAGMHTAPAAAVARTVVAFGLDEVELGQGLTLKIAPPPI</sequence>
<name>A0A7W9DQP1_9ACTN</name>
<feature type="domain" description="HTH merR-type" evidence="1">
    <location>
        <begin position="6"/>
        <end position="63"/>
    </location>
</feature>
<dbReference type="InterPro" id="IPR009061">
    <property type="entry name" value="DNA-bd_dom_put_sf"/>
</dbReference>
<evidence type="ECO:0000313" key="3">
    <source>
        <dbReference type="Proteomes" id="UP000588112"/>
    </source>
</evidence>
<dbReference type="RefSeq" id="WP_184610736.1">
    <property type="nucleotide sequence ID" value="NZ_BOOS01000029.1"/>
</dbReference>
<reference evidence="2 3" key="1">
    <citation type="submission" date="2020-08" db="EMBL/GenBank/DDBJ databases">
        <title>Sequencing the genomes of 1000 actinobacteria strains.</title>
        <authorList>
            <person name="Klenk H.-P."/>
        </authorList>
    </citation>
    <scope>NUCLEOTIDE SEQUENCE [LARGE SCALE GENOMIC DNA]</scope>
    <source>
        <strain evidence="2 3">DSM 45790</strain>
    </source>
</reference>
<dbReference type="AlphaFoldDB" id="A0A7W9DQP1"/>
<dbReference type="GO" id="GO:0003677">
    <property type="term" value="F:DNA binding"/>
    <property type="evidence" value="ECO:0007669"/>
    <property type="project" value="InterPro"/>
</dbReference>
<accession>A0A7W9DQP1</accession>
<evidence type="ECO:0000313" key="2">
    <source>
        <dbReference type="EMBL" id="MBB5626650.1"/>
    </source>
</evidence>
<dbReference type="InterPro" id="IPR000551">
    <property type="entry name" value="MerR-type_HTH_dom"/>
</dbReference>
<proteinExistence type="predicted"/>
<organism evidence="2 3">
    <name type="scientific">Sphaerisporangium krabiense</name>
    <dbReference type="NCBI Taxonomy" id="763782"/>
    <lineage>
        <taxon>Bacteria</taxon>
        <taxon>Bacillati</taxon>
        <taxon>Actinomycetota</taxon>
        <taxon>Actinomycetes</taxon>
        <taxon>Streptosporangiales</taxon>
        <taxon>Streptosporangiaceae</taxon>
        <taxon>Sphaerisporangium</taxon>
    </lineage>
</organism>
<dbReference type="SUPFAM" id="SSF46955">
    <property type="entry name" value="Putative DNA-binding domain"/>
    <property type="match status" value="1"/>
</dbReference>
<dbReference type="Pfam" id="PF13411">
    <property type="entry name" value="MerR_1"/>
    <property type="match status" value="1"/>
</dbReference>
<dbReference type="GO" id="GO:0006355">
    <property type="term" value="P:regulation of DNA-templated transcription"/>
    <property type="evidence" value="ECO:0007669"/>
    <property type="project" value="InterPro"/>
</dbReference>
<evidence type="ECO:0000259" key="1">
    <source>
        <dbReference type="Pfam" id="PF13411"/>
    </source>
</evidence>
<protein>
    <recommendedName>
        <fullName evidence="1">HTH merR-type domain-containing protein</fullName>
    </recommendedName>
</protein>
<comment type="caution">
    <text evidence="2">The sequence shown here is derived from an EMBL/GenBank/DDBJ whole genome shotgun (WGS) entry which is preliminary data.</text>
</comment>
<gene>
    <name evidence="2" type="ORF">BJ981_002349</name>
</gene>